<evidence type="ECO:0000256" key="1">
    <source>
        <dbReference type="ARBA" id="ARBA00022490"/>
    </source>
</evidence>
<dbReference type="SMART" id="SM00732">
    <property type="entry name" value="YqgFc"/>
    <property type="match status" value="1"/>
</dbReference>
<keyword evidence="3 5" id="KW-0540">Nuclease</keyword>
<reference evidence="7" key="1">
    <citation type="submission" date="2019-02" db="EMBL/GenBank/DDBJ databases">
        <authorList>
            <person name="Gruber-Vodicka R. H."/>
            <person name="Seah K. B. B."/>
        </authorList>
    </citation>
    <scope>NUCLEOTIDE SEQUENCE</scope>
    <source>
        <strain evidence="9">BECK_BY7</strain>
        <strain evidence="8">BECK_M6</strain>
        <strain evidence="7">BECK_M7</strain>
    </source>
</reference>
<dbReference type="EMBL" id="CAADFN010000055">
    <property type="protein sequence ID" value="VFK19224.1"/>
    <property type="molecule type" value="Genomic_DNA"/>
</dbReference>
<evidence type="ECO:0000313" key="7">
    <source>
        <dbReference type="EMBL" id="VFJ97879.1"/>
    </source>
</evidence>
<dbReference type="CDD" id="cd16964">
    <property type="entry name" value="YqgF"/>
    <property type="match status" value="1"/>
</dbReference>
<dbReference type="InterPro" id="IPR005227">
    <property type="entry name" value="YqgF"/>
</dbReference>
<evidence type="ECO:0000256" key="2">
    <source>
        <dbReference type="ARBA" id="ARBA00022517"/>
    </source>
</evidence>
<evidence type="ECO:0000256" key="3">
    <source>
        <dbReference type="ARBA" id="ARBA00022722"/>
    </source>
</evidence>
<comment type="similarity">
    <text evidence="5">Belongs to the YqgF HJR family.</text>
</comment>
<dbReference type="PANTHER" id="PTHR33317">
    <property type="entry name" value="POLYNUCLEOTIDYL TRANSFERASE, RIBONUCLEASE H-LIKE SUPERFAMILY PROTEIN"/>
    <property type="match status" value="1"/>
</dbReference>
<organism evidence="7">
    <name type="scientific">Candidatus Kentrum sp. LFY</name>
    <dbReference type="NCBI Taxonomy" id="2126342"/>
    <lineage>
        <taxon>Bacteria</taxon>
        <taxon>Pseudomonadati</taxon>
        <taxon>Pseudomonadota</taxon>
        <taxon>Gammaproteobacteria</taxon>
        <taxon>Candidatus Kentrum</taxon>
    </lineage>
</organism>
<proteinExistence type="inferred from homology"/>
<dbReference type="AlphaFoldDB" id="A0A450UZC4"/>
<dbReference type="InterPro" id="IPR006641">
    <property type="entry name" value="YqgF/RNaseH-like_dom"/>
</dbReference>
<dbReference type="GO" id="GO:0000967">
    <property type="term" value="P:rRNA 5'-end processing"/>
    <property type="evidence" value="ECO:0007669"/>
    <property type="project" value="UniProtKB-UniRule"/>
</dbReference>
<dbReference type="InterPro" id="IPR012337">
    <property type="entry name" value="RNaseH-like_sf"/>
</dbReference>
<dbReference type="PANTHER" id="PTHR33317:SF4">
    <property type="entry name" value="POLYNUCLEOTIDYL TRANSFERASE, RIBONUCLEASE H-LIKE SUPERFAMILY PROTEIN"/>
    <property type="match status" value="1"/>
</dbReference>
<dbReference type="GO" id="GO:0016788">
    <property type="term" value="F:hydrolase activity, acting on ester bonds"/>
    <property type="evidence" value="ECO:0007669"/>
    <property type="project" value="UniProtKB-UniRule"/>
</dbReference>
<accession>A0A450UZC4</accession>
<dbReference type="SUPFAM" id="SSF53098">
    <property type="entry name" value="Ribonuclease H-like"/>
    <property type="match status" value="1"/>
</dbReference>
<feature type="domain" description="YqgF/RNase H-like" evidence="6">
    <location>
        <begin position="4"/>
        <end position="104"/>
    </location>
</feature>
<sequence>MPLVTLLGFDPGSKRIGVAVGQTLTETANPLGTVAVRGNTPDWEAIDGLVTAWEPDGLVVGLPLNMDGTEQTMTRTARRFCNQLAHRYGLPVYGADERLSTREAKGRLFSEGRLHAEDDSVAAQIILETWFSEWKNHTAPPCS</sequence>
<evidence type="ECO:0000256" key="5">
    <source>
        <dbReference type="HAMAP-Rule" id="MF_00651"/>
    </source>
</evidence>
<dbReference type="NCBIfam" id="TIGR00250">
    <property type="entry name" value="RNAse_H_YqgF"/>
    <property type="match status" value="1"/>
</dbReference>
<evidence type="ECO:0000256" key="4">
    <source>
        <dbReference type="ARBA" id="ARBA00022801"/>
    </source>
</evidence>
<dbReference type="Pfam" id="PF03652">
    <property type="entry name" value="RuvX"/>
    <property type="match status" value="1"/>
</dbReference>
<dbReference type="HAMAP" id="MF_00651">
    <property type="entry name" value="Nuclease_YqgF"/>
    <property type="match status" value="1"/>
</dbReference>
<name>A0A450UZC4_9GAMM</name>
<comment type="function">
    <text evidence="5">Could be a nuclease involved in processing of the 5'-end of pre-16S rRNA.</text>
</comment>
<dbReference type="GO" id="GO:0004518">
    <property type="term" value="F:nuclease activity"/>
    <property type="evidence" value="ECO:0007669"/>
    <property type="project" value="UniProtKB-KW"/>
</dbReference>
<evidence type="ECO:0000259" key="6">
    <source>
        <dbReference type="SMART" id="SM00732"/>
    </source>
</evidence>
<protein>
    <recommendedName>
        <fullName evidence="5">Putative pre-16S rRNA nuclease</fullName>
        <ecNumber evidence="5">3.1.-.-</ecNumber>
    </recommendedName>
</protein>
<keyword evidence="2 5" id="KW-0690">Ribosome biogenesis</keyword>
<dbReference type="GO" id="GO:0005829">
    <property type="term" value="C:cytosol"/>
    <property type="evidence" value="ECO:0007669"/>
    <property type="project" value="TreeGrafter"/>
</dbReference>
<gene>
    <name evidence="8" type="ORF">BECKLFY1418A_GA0070994_111710</name>
    <name evidence="7" type="ORF">BECKLFY1418B_GA0070995_11103</name>
    <name evidence="9" type="ORF">BECKLFY1418C_GA0070996_105515</name>
</gene>
<evidence type="ECO:0000313" key="8">
    <source>
        <dbReference type="EMBL" id="VFK00481.1"/>
    </source>
</evidence>
<dbReference type="EMBL" id="CAADFH010000117">
    <property type="protein sequence ID" value="VFK00481.1"/>
    <property type="molecule type" value="Genomic_DNA"/>
</dbReference>
<keyword evidence="1 5" id="KW-0963">Cytoplasm</keyword>
<dbReference type="Gene3D" id="3.30.420.140">
    <property type="entry name" value="YqgF/RNase H-like domain"/>
    <property type="match status" value="1"/>
</dbReference>
<dbReference type="EMBL" id="CAADFF010000110">
    <property type="protein sequence ID" value="VFJ97879.1"/>
    <property type="molecule type" value="Genomic_DNA"/>
</dbReference>
<dbReference type="InterPro" id="IPR037027">
    <property type="entry name" value="YqgF/RNaseH-like_dom_sf"/>
</dbReference>
<keyword evidence="4 5" id="KW-0378">Hydrolase</keyword>
<evidence type="ECO:0000313" key="9">
    <source>
        <dbReference type="EMBL" id="VFK19224.1"/>
    </source>
</evidence>
<dbReference type="EC" id="3.1.-.-" evidence="5"/>
<comment type="subcellular location">
    <subcellularLocation>
        <location evidence="5">Cytoplasm</location>
    </subcellularLocation>
</comment>